<keyword evidence="2" id="KW-0964">Secreted</keyword>
<evidence type="ECO:0000256" key="4">
    <source>
        <dbReference type="ARBA" id="ARBA00023157"/>
    </source>
</evidence>
<evidence type="ECO:0000313" key="7">
    <source>
        <dbReference type="EMBL" id="QSL65610.1"/>
    </source>
</evidence>
<dbReference type="InterPro" id="IPR008427">
    <property type="entry name" value="Extracellular_membr_CFEM_dom"/>
</dbReference>
<evidence type="ECO:0000259" key="6">
    <source>
        <dbReference type="Pfam" id="PF05730"/>
    </source>
</evidence>
<dbReference type="Pfam" id="PF05730">
    <property type="entry name" value="CFEM"/>
    <property type="match status" value="1"/>
</dbReference>
<protein>
    <recommendedName>
        <fullName evidence="6">CFEM domain-containing protein</fullName>
    </recommendedName>
</protein>
<evidence type="ECO:0000256" key="1">
    <source>
        <dbReference type="ARBA" id="ARBA00004613"/>
    </source>
</evidence>
<keyword evidence="8" id="KW-1185">Reference proteome</keyword>
<accession>A0A899FNR0</accession>
<comment type="subcellular location">
    <subcellularLocation>
        <location evidence="1">Secreted</location>
    </subcellularLocation>
</comment>
<dbReference type="Proteomes" id="UP000663699">
    <property type="component" value="Chromosome 7"/>
</dbReference>
<dbReference type="AlphaFoldDB" id="A0A899FNR0"/>
<evidence type="ECO:0000256" key="2">
    <source>
        <dbReference type="ARBA" id="ARBA00022525"/>
    </source>
</evidence>
<dbReference type="OrthoDB" id="5402089at2759"/>
<reference evidence="7" key="1">
    <citation type="submission" date="2020-06" db="EMBL/GenBank/DDBJ databases">
        <title>Genomes of multiple members of Pneumocystis genus reveal paths to human pathogen Pneumocystis jirovecii.</title>
        <authorList>
            <person name="Cisse O.H."/>
            <person name="Ma L."/>
            <person name="Dekker J."/>
            <person name="Khil P."/>
            <person name="Jo J."/>
            <person name="Brenchley J."/>
            <person name="Blair R."/>
            <person name="Pahar B."/>
            <person name="Chabe M."/>
            <person name="Van Rompay K.A."/>
            <person name="Keesler R."/>
            <person name="Sukura A."/>
            <person name="Hirsch V."/>
            <person name="Kutty G."/>
            <person name="Liu Y."/>
            <person name="Peng L."/>
            <person name="Chen J."/>
            <person name="Song J."/>
            <person name="Weissenbacher-Lang C."/>
            <person name="Xu J."/>
            <person name="Upham N.S."/>
            <person name="Stajich J.E."/>
            <person name="Cuomo C.A."/>
            <person name="Cushion M.T."/>
            <person name="Kovacs J.A."/>
        </authorList>
    </citation>
    <scope>NUCLEOTIDE SEQUENCE</scope>
    <source>
        <strain evidence="7">2A</strain>
    </source>
</reference>
<gene>
    <name evidence="7" type="ORF">MERGE_002923</name>
</gene>
<evidence type="ECO:0000256" key="5">
    <source>
        <dbReference type="SAM" id="Phobius"/>
    </source>
</evidence>
<keyword evidence="5" id="KW-0472">Membrane</keyword>
<feature type="domain" description="CFEM" evidence="6">
    <location>
        <begin position="185"/>
        <end position="241"/>
    </location>
</feature>
<evidence type="ECO:0000313" key="8">
    <source>
        <dbReference type="Proteomes" id="UP000663699"/>
    </source>
</evidence>
<keyword evidence="4" id="KW-1015">Disulfide bond</keyword>
<name>A0A899FNR0_9ASCO</name>
<keyword evidence="5" id="KW-1133">Transmembrane helix</keyword>
<proteinExistence type="predicted"/>
<organism evidence="7 8">
    <name type="scientific">Pneumocystis wakefieldiae</name>
    <dbReference type="NCBI Taxonomy" id="38082"/>
    <lineage>
        <taxon>Eukaryota</taxon>
        <taxon>Fungi</taxon>
        <taxon>Dikarya</taxon>
        <taxon>Ascomycota</taxon>
        <taxon>Taphrinomycotina</taxon>
        <taxon>Pneumocystomycetes</taxon>
        <taxon>Pneumocystaceae</taxon>
        <taxon>Pneumocystis</taxon>
    </lineage>
</organism>
<keyword evidence="3" id="KW-0732">Signal</keyword>
<keyword evidence="5" id="KW-0812">Transmembrane</keyword>
<dbReference type="GO" id="GO:0005576">
    <property type="term" value="C:extracellular region"/>
    <property type="evidence" value="ECO:0007669"/>
    <property type="project" value="UniProtKB-SubCell"/>
</dbReference>
<feature type="transmembrane region" description="Helical" evidence="5">
    <location>
        <begin position="293"/>
        <end position="316"/>
    </location>
</feature>
<sequence>MKWRITSIGMTGFAYKSNKKPSSSGQDGHLSLDAGFYAKQNTYNSIQVDKSDHHGFENNGFGNDYTESSKDFGSDTDGKTENDSKKYFQSFSGSYIPLYLKRAIINSLKPIRQMSSKHLTERNKLLNHFIGSLKRSFSESSNRLKEKNMINRIHKRSSSEPIRRSQVYCVNFLEKLEDSSLNRNSRNCFKEAFFFSQCPNIFDIPCLCRSSNYKSHIALCIYQKSLVELVSAYSFASELCSRYSSLPSSCISFLMANSQNLYKRYDFKDKIDTSKESSGGKACSKSYSIFSNFSISTLIFIVVGTGIFLQTGILSLI</sequence>
<dbReference type="EMBL" id="CP054538">
    <property type="protein sequence ID" value="QSL65610.1"/>
    <property type="molecule type" value="Genomic_DNA"/>
</dbReference>
<evidence type="ECO:0000256" key="3">
    <source>
        <dbReference type="ARBA" id="ARBA00022729"/>
    </source>
</evidence>